<dbReference type="Proteomes" id="UP001230649">
    <property type="component" value="Unassembled WGS sequence"/>
</dbReference>
<evidence type="ECO:0000313" key="1">
    <source>
        <dbReference type="EMBL" id="KAJ9097515.1"/>
    </source>
</evidence>
<keyword evidence="2" id="KW-1185">Reference proteome</keyword>
<gene>
    <name evidence="1" type="ORF">QFC20_006172</name>
</gene>
<name>A0ACC2VF06_9TREE</name>
<sequence length="211" mass="22667">MRSSFDFSAGNIPEIIPQHWKDYLEASKGKKYQPKAKQEMPDQATTSGKKKQNPPPASADTLHLSHSTPTSDEDMSSEEDTSSHEDTSSATAHTSPESGPLPRGVQPYPRRMRFVVGSASRNRHPTIRQNTLAERAEIHRAATVLCEMMNGHPYTRPGFNAGISPPSTSGSHSAAEPAANEPAANAEAGPGPSTMAKRAIAKRVSFAHGTK</sequence>
<accession>A0ACC2VF06</accession>
<evidence type="ECO:0000313" key="2">
    <source>
        <dbReference type="Proteomes" id="UP001230649"/>
    </source>
</evidence>
<reference evidence="1" key="1">
    <citation type="submission" date="2023-04" db="EMBL/GenBank/DDBJ databases">
        <title>Draft Genome sequencing of Naganishia species isolated from polar environments using Oxford Nanopore Technology.</title>
        <authorList>
            <person name="Leo P."/>
            <person name="Venkateswaran K."/>
        </authorList>
    </citation>
    <scope>NUCLEOTIDE SEQUENCE</scope>
    <source>
        <strain evidence="1">MNA-CCFEE 5262</strain>
    </source>
</reference>
<proteinExistence type="predicted"/>
<dbReference type="EMBL" id="JASBWS010000102">
    <property type="protein sequence ID" value="KAJ9097515.1"/>
    <property type="molecule type" value="Genomic_DNA"/>
</dbReference>
<organism evidence="1 2">
    <name type="scientific">Naganishia adeliensis</name>
    <dbReference type="NCBI Taxonomy" id="92952"/>
    <lineage>
        <taxon>Eukaryota</taxon>
        <taxon>Fungi</taxon>
        <taxon>Dikarya</taxon>
        <taxon>Basidiomycota</taxon>
        <taxon>Agaricomycotina</taxon>
        <taxon>Tremellomycetes</taxon>
        <taxon>Filobasidiales</taxon>
        <taxon>Filobasidiaceae</taxon>
        <taxon>Naganishia</taxon>
    </lineage>
</organism>
<protein>
    <submittedName>
        <fullName evidence="1">Uncharacterized protein</fullName>
    </submittedName>
</protein>
<comment type="caution">
    <text evidence="1">The sequence shown here is derived from an EMBL/GenBank/DDBJ whole genome shotgun (WGS) entry which is preliminary data.</text>
</comment>